<keyword evidence="2" id="KW-1185">Reference proteome</keyword>
<protein>
    <submittedName>
        <fullName evidence="1">Uncharacterized protein</fullName>
    </submittedName>
</protein>
<reference evidence="1 2" key="1">
    <citation type="submission" date="2020-07" db="EMBL/GenBank/DDBJ databases">
        <title>Sequencing the genomes of 1000 actinobacteria strains.</title>
        <authorList>
            <person name="Klenk H.-P."/>
        </authorList>
    </citation>
    <scope>NUCLEOTIDE SEQUENCE [LARGE SCALE GENOMIC DNA]</scope>
    <source>
        <strain evidence="1 2">CXB654</strain>
    </source>
</reference>
<evidence type="ECO:0000313" key="2">
    <source>
        <dbReference type="Proteomes" id="UP000589036"/>
    </source>
</evidence>
<dbReference type="EMBL" id="JACCCC010000001">
    <property type="protein sequence ID" value="NYE50859.1"/>
    <property type="molecule type" value="Genomic_DNA"/>
</dbReference>
<proteinExistence type="predicted"/>
<evidence type="ECO:0000313" key="1">
    <source>
        <dbReference type="EMBL" id="NYE50859.1"/>
    </source>
</evidence>
<organism evidence="1 2">
    <name type="scientific">Spinactinospora alkalitolerans</name>
    <dbReference type="NCBI Taxonomy" id="687207"/>
    <lineage>
        <taxon>Bacteria</taxon>
        <taxon>Bacillati</taxon>
        <taxon>Actinomycetota</taxon>
        <taxon>Actinomycetes</taxon>
        <taxon>Streptosporangiales</taxon>
        <taxon>Nocardiopsidaceae</taxon>
        <taxon>Spinactinospora</taxon>
    </lineage>
</organism>
<comment type="caution">
    <text evidence="1">The sequence shown here is derived from an EMBL/GenBank/DDBJ whole genome shotgun (WGS) entry which is preliminary data.</text>
</comment>
<name>A0A852U3U0_9ACTN</name>
<dbReference type="RefSeq" id="WP_179646268.1">
    <property type="nucleotide sequence ID" value="NZ_BAAAYY010000005.1"/>
</dbReference>
<gene>
    <name evidence="1" type="ORF">HDA32_005979</name>
</gene>
<sequence>MPKRIDGRFRSVTTAVLLELEFDARDSGLNQRLDPDWLAARIAPDGRHHLLPALEHVLAHRPEISPQVRCELLLHMGDGARALSLLDVRPALFDRLPPVVDPAAHRDLAEALRRARPVREWRKPTDPGRPPFLAEE</sequence>
<dbReference type="AlphaFoldDB" id="A0A852U3U0"/>
<dbReference type="Proteomes" id="UP000589036">
    <property type="component" value="Unassembled WGS sequence"/>
</dbReference>
<accession>A0A852U3U0</accession>